<reference evidence="1" key="1">
    <citation type="journal article" date="2019" name="Sci. Rep.">
        <title>Draft genome of Tanacetum cinerariifolium, the natural source of mosquito coil.</title>
        <authorList>
            <person name="Yamashiro T."/>
            <person name="Shiraishi A."/>
            <person name="Satake H."/>
            <person name="Nakayama K."/>
        </authorList>
    </citation>
    <scope>NUCLEOTIDE SEQUENCE</scope>
</reference>
<dbReference type="EMBL" id="BKCJ010327625">
    <property type="protein sequence ID" value="GEZ81743.1"/>
    <property type="molecule type" value="Genomic_DNA"/>
</dbReference>
<dbReference type="AlphaFoldDB" id="A0A699IRK2"/>
<feature type="non-terminal residue" evidence="1">
    <location>
        <position position="225"/>
    </location>
</feature>
<gene>
    <name evidence="1" type="ORF">Tci_553716</name>
</gene>
<sequence>EAPMGFLLKDEKDLRPADLLLFNWIPSKDACLDVTGISPFDGIGRLLGLLDKKPIHTLGDHSRPSHEGYRNTIELPEGNNEVPLQSDTIRGPYDTQYCMKNPEQDFVEYASSRTNEAGVGGREIHLSRGVSCSVTCGCVIKLFKNGLPQKINFTNHVVLLLSKLSSKARQLLRSKMSFHQALDLILELDETTVGCTRDIFRQMDCLNRLSEVPWVVPAFVIIEGK</sequence>
<accession>A0A699IRK2</accession>
<protein>
    <submittedName>
        <fullName evidence="1">Uncharacterized protein</fullName>
    </submittedName>
</protein>
<organism evidence="1">
    <name type="scientific">Tanacetum cinerariifolium</name>
    <name type="common">Dalmatian daisy</name>
    <name type="synonym">Chrysanthemum cinerariifolium</name>
    <dbReference type="NCBI Taxonomy" id="118510"/>
    <lineage>
        <taxon>Eukaryota</taxon>
        <taxon>Viridiplantae</taxon>
        <taxon>Streptophyta</taxon>
        <taxon>Embryophyta</taxon>
        <taxon>Tracheophyta</taxon>
        <taxon>Spermatophyta</taxon>
        <taxon>Magnoliopsida</taxon>
        <taxon>eudicotyledons</taxon>
        <taxon>Gunneridae</taxon>
        <taxon>Pentapetalae</taxon>
        <taxon>asterids</taxon>
        <taxon>campanulids</taxon>
        <taxon>Asterales</taxon>
        <taxon>Asteraceae</taxon>
        <taxon>Asteroideae</taxon>
        <taxon>Anthemideae</taxon>
        <taxon>Anthemidinae</taxon>
        <taxon>Tanacetum</taxon>
    </lineage>
</organism>
<evidence type="ECO:0000313" key="1">
    <source>
        <dbReference type="EMBL" id="GEZ81743.1"/>
    </source>
</evidence>
<proteinExistence type="predicted"/>
<name>A0A699IRK2_TANCI</name>
<feature type="non-terminal residue" evidence="1">
    <location>
        <position position="1"/>
    </location>
</feature>
<comment type="caution">
    <text evidence="1">The sequence shown here is derived from an EMBL/GenBank/DDBJ whole genome shotgun (WGS) entry which is preliminary data.</text>
</comment>